<keyword evidence="2" id="KW-1185">Reference proteome</keyword>
<organism evidence="1 2">
    <name type="scientific">Paenibacillus violae</name>
    <dbReference type="NCBI Taxonomy" id="3077234"/>
    <lineage>
        <taxon>Bacteria</taxon>
        <taxon>Bacillati</taxon>
        <taxon>Bacillota</taxon>
        <taxon>Bacilli</taxon>
        <taxon>Bacillales</taxon>
        <taxon>Paenibacillaceae</taxon>
        <taxon>Paenibacillus</taxon>
    </lineage>
</organism>
<evidence type="ECO:0000313" key="1">
    <source>
        <dbReference type="EMBL" id="MDU0200183.1"/>
    </source>
</evidence>
<name>A0ABU3R7D6_9BACL</name>
<dbReference type="EMBL" id="JAWCUD010000001">
    <property type="protein sequence ID" value="MDU0200183.1"/>
    <property type="molecule type" value="Genomic_DNA"/>
</dbReference>
<sequence>MEYRVMHKKTGEESTLSYLDVNDMLYDDAGKIIVFDTSMEAYILLDNE</sequence>
<protein>
    <submittedName>
        <fullName evidence="1">Uncharacterized protein</fullName>
    </submittedName>
</protein>
<accession>A0ABU3R7D6</accession>
<dbReference type="Proteomes" id="UP001260980">
    <property type="component" value="Unassembled WGS sequence"/>
</dbReference>
<gene>
    <name evidence="1" type="ORF">RQP52_03725</name>
</gene>
<evidence type="ECO:0000313" key="2">
    <source>
        <dbReference type="Proteomes" id="UP001260980"/>
    </source>
</evidence>
<comment type="caution">
    <text evidence="1">The sequence shown here is derived from an EMBL/GenBank/DDBJ whole genome shotgun (WGS) entry which is preliminary data.</text>
</comment>
<proteinExistence type="predicted"/>
<reference evidence="1 2" key="1">
    <citation type="submission" date="2023-10" db="EMBL/GenBank/DDBJ databases">
        <title>Paenibacillus strain PFR10 Genome sequencing and assembly.</title>
        <authorList>
            <person name="Kim I."/>
        </authorList>
    </citation>
    <scope>NUCLEOTIDE SEQUENCE [LARGE SCALE GENOMIC DNA]</scope>
    <source>
        <strain evidence="1 2">PFR10</strain>
    </source>
</reference>
<dbReference type="RefSeq" id="WP_315949558.1">
    <property type="nucleotide sequence ID" value="NZ_JAWCUD010000001.1"/>
</dbReference>